<protein>
    <submittedName>
        <fullName evidence="2">Uncharacterized protein</fullName>
    </submittedName>
</protein>
<proteinExistence type="predicted"/>
<feature type="compositionally biased region" description="Polar residues" evidence="1">
    <location>
        <begin position="133"/>
        <end position="145"/>
    </location>
</feature>
<name>W1NXZ1_AMBTC</name>
<evidence type="ECO:0000256" key="1">
    <source>
        <dbReference type="SAM" id="MobiDB-lite"/>
    </source>
</evidence>
<feature type="compositionally biased region" description="Basic and acidic residues" evidence="1">
    <location>
        <begin position="146"/>
        <end position="164"/>
    </location>
</feature>
<dbReference type="EMBL" id="KI394940">
    <property type="protein sequence ID" value="ERN00146.1"/>
    <property type="molecule type" value="Genomic_DNA"/>
</dbReference>
<dbReference type="Proteomes" id="UP000017836">
    <property type="component" value="Unassembled WGS sequence"/>
</dbReference>
<dbReference type="Gramene" id="ERN00146">
    <property type="protein sequence ID" value="ERN00146"/>
    <property type="gene ID" value="AMTR_s00111p00028390"/>
</dbReference>
<gene>
    <name evidence="2" type="ORF">AMTR_s00111p00028390</name>
</gene>
<reference evidence="3" key="1">
    <citation type="journal article" date="2013" name="Science">
        <title>The Amborella genome and the evolution of flowering plants.</title>
        <authorList>
            <consortium name="Amborella Genome Project"/>
        </authorList>
    </citation>
    <scope>NUCLEOTIDE SEQUENCE [LARGE SCALE GENOMIC DNA]</scope>
</reference>
<sequence length="193" mass="22473">MKREFMQVVLEWTCTSNLTWEMLIDQVIGYAERERTEKQMRVLVDDEEGMVAMECCRALDEYDSDVGQVEEPTLPFPSYSTDELFSEYDPEHHSIDPGQVVEPTFQFPTYWTDELFSKYNSEHHWIDGGQEQESTYQFSSQSTHGDYSEREEQKEQKGCGKVTKKERVSLDIGESTWEVISSKAITPLLLLNN</sequence>
<dbReference type="AlphaFoldDB" id="W1NXZ1"/>
<feature type="region of interest" description="Disordered" evidence="1">
    <location>
        <begin position="133"/>
        <end position="164"/>
    </location>
</feature>
<keyword evidence="3" id="KW-1185">Reference proteome</keyword>
<evidence type="ECO:0000313" key="3">
    <source>
        <dbReference type="Proteomes" id="UP000017836"/>
    </source>
</evidence>
<evidence type="ECO:0000313" key="2">
    <source>
        <dbReference type="EMBL" id="ERN00146.1"/>
    </source>
</evidence>
<organism evidence="2 3">
    <name type="scientific">Amborella trichopoda</name>
    <dbReference type="NCBI Taxonomy" id="13333"/>
    <lineage>
        <taxon>Eukaryota</taxon>
        <taxon>Viridiplantae</taxon>
        <taxon>Streptophyta</taxon>
        <taxon>Embryophyta</taxon>
        <taxon>Tracheophyta</taxon>
        <taxon>Spermatophyta</taxon>
        <taxon>Magnoliopsida</taxon>
        <taxon>Amborellales</taxon>
        <taxon>Amborellaceae</taxon>
        <taxon>Amborella</taxon>
    </lineage>
</organism>
<dbReference type="HOGENOM" id="CLU_121623_0_0_1"/>
<accession>W1NXZ1</accession>